<dbReference type="AlphaFoldDB" id="A0A3S3P6P6"/>
<dbReference type="PANTHER" id="PTHR19136:SF81">
    <property type="entry name" value="MOLYBDENUM COFACTOR GUANYLYLTRANSFERASE"/>
    <property type="match status" value="1"/>
</dbReference>
<dbReference type="InterPro" id="IPR025877">
    <property type="entry name" value="MobA-like_NTP_Trfase"/>
</dbReference>
<dbReference type="EMBL" id="RBZY01000011">
    <property type="protein sequence ID" value="RWR21259.1"/>
    <property type="molecule type" value="Genomic_DNA"/>
</dbReference>
<dbReference type="PANTHER" id="PTHR19136">
    <property type="entry name" value="MOLYBDENUM COFACTOR GUANYLYLTRANSFERASE"/>
    <property type="match status" value="1"/>
</dbReference>
<dbReference type="Gene3D" id="3.90.550.10">
    <property type="entry name" value="Spore Coat Polysaccharide Biosynthesis Protein SpsA, Chain A"/>
    <property type="match status" value="1"/>
</dbReference>
<protein>
    <recommendedName>
        <fullName evidence="2">MobA-like NTP transferase domain-containing protein</fullName>
    </recommendedName>
</protein>
<keyword evidence="1" id="KW-0808">Transferase</keyword>
<proteinExistence type="predicted"/>
<dbReference type="InterPro" id="IPR029044">
    <property type="entry name" value="Nucleotide-diphossugar_trans"/>
</dbReference>
<sequence length="194" mass="19720">MSLDAILLAGGRGARVGGAAKPLFRLDGETLLARAVAAARGAGAERIVVAAPVLEPGLDVRWVREDPPFGGPVAATLAALAAVEADEVLVLACDLVDPAAAVGALSPLPADADGACLADGGRRQWLTGRYRTAALRRVASTIPDGGRDAAMRTLLGSLRIELVDAPAALSRDIDTWDDLTAAGGSVASEPEEKP</sequence>
<evidence type="ECO:0000256" key="1">
    <source>
        <dbReference type="ARBA" id="ARBA00022679"/>
    </source>
</evidence>
<feature type="domain" description="MobA-like NTP transferase" evidence="2">
    <location>
        <begin position="5"/>
        <end position="151"/>
    </location>
</feature>
<accession>A0A3S3P6P6</accession>
<gene>
    <name evidence="3" type="ORF">D8Y23_04575</name>
</gene>
<evidence type="ECO:0000313" key="3">
    <source>
        <dbReference type="EMBL" id="RWR21259.1"/>
    </source>
</evidence>
<dbReference type="GO" id="GO:0016779">
    <property type="term" value="F:nucleotidyltransferase activity"/>
    <property type="evidence" value="ECO:0007669"/>
    <property type="project" value="UniProtKB-ARBA"/>
</dbReference>
<dbReference type="SUPFAM" id="SSF53448">
    <property type="entry name" value="Nucleotide-diphospho-sugar transferases"/>
    <property type="match status" value="1"/>
</dbReference>
<dbReference type="Pfam" id="PF12804">
    <property type="entry name" value="NTP_transf_3"/>
    <property type="match status" value="1"/>
</dbReference>
<dbReference type="OrthoDB" id="4408226at2"/>
<evidence type="ECO:0000313" key="4">
    <source>
        <dbReference type="Proteomes" id="UP000285970"/>
    </source>
</evidence>
<reference evidence="3 4" key="1">
    <citation type="journal article" date="2018" name="Front. Microbiol.">
        <title>Novel Insights Into Bacterial Dimethylsulfoniopropionate Catabolism in the East China Sea.</title>
        <authorList>
            <person name="Liu J."/>
            <person name="Liu J."/>
            <person name="Zhang S.H."/>
            <person name="Liang J."/>
            <person name="Lin H."/>
            <person name="Song D."/>
            <person name="Yang G.P."/>
            <person name="Todd J.D."/>
            <person name="Zhang X.H."/>
        </authorList>
    </citation>
    <scope>NUCLEOTIDE SEQUENCE [LARGE SCALE GENOMIC DNA]</scope>
    <source>
        <strain evidence="3 4">ZYFD042</strain>
    </source>
</reference>
<dbReference type="RefSeq" id="WP_128216982.1">
    <property type="nucleotide sequence ID" value="NZ_RBZY01000011.1"/>
</dbReference>
<dbReference type="Proteomes" id="UP000285970">
    <property type="component" value="Unassembled WGS sequence"/>
</dbReference>
<evidence type="ECO:0000259" key="2">
    <source>
        <dbReference type="Pfam" id="PF12804"/>
    </source>
</evidence>
<comment type="caution">
    <text evidence="3">The sequence shown here is derived from an EMBL/GenBank/DDBJ whole genome shotgun (WGS) entry which is preliminary data.</text>
</comment>
<organism evidence="3 4">
    <name type="scientific">Microbacterium enclense</name>
    <dbReference type="NCBI Taxonomy" id="993073"/>
    <lineage>
        <taxon>Bacteria</taxon>
        <taxon>Bacillati</taxon>
        <taxon>Actinomycetota</taxon>
        <taxon>Actinomycetes</taxon>
        <taxon>Micrococcales</taxon>
        <taxon>Microbacteriaceae</taxon>
        <taxon>Microbacterium</taxon>
    </lineage>
</organism>
<name>A0A3S3P6P6_9MICO</name>